<proteinExistence type="inferred from homology"/>
<feature type="region of interest" description="Disordered" evidence="7">
    <location>
        <begin position="880"/>
        <end position="923"/>
    </location>
</feature>
<comment type="subcellular location">
    <subcellularLocation>
        <location evidence="1">Membrane</location>
        <topology evidence="1">Multi-pass membrane protein</topology>
    </subcellularLocation>
</comment>
<organism evidence="9 10">
    <name type="scientific">Ridgeia piscesae</name>
    <name type="common">Tubeworm</name>
    <dbReference type="NCBI Taxonomy" id="27915"/>
    <lineage>
        <taxon>Eukaryota</taxon>
        <taxon>Metazoa</taxon>
        <taxon>Spiralia</taxon>
        <taxon>Lophotrochozoa</taxon>
        <taxon>Annelida</taxon>
        <taxon>Polychaeta</taxon>
        <taxon>Sedentaria</taxon>
        <taxon>Canalipalpata</taxon>
        <taxon>Sabellida</taxon>
        <taxon>Siboglinidae</taxon>
        <taxon>Ridgeia</taxon>
    </lineage>
</organism>
<gene>
    <name evidence="9" type="ORF">NP493_1494g00049</name>
</gene>
<name>A0AAD9K0Z5_RIDPI</name>
<dbReference type="EMBL" id="JAODUO010001490">
    <property type="protein sequence ID" value="KAK2162964.1"/>
    <property type="molecule type" value="Genomic_DNA"/>
</dbReference>
<feature type="transmembrane region" description="Helical" evidence="8">
    <location>
        <begin position="338"/>
        <end position="359"/>
    </location>
</feature>
<feature type="transmembrane region" description="Helical" evidence="8">
    <location>
        <begin position="558"/>
        <end position="579"/>
    </location>
</feature>
<dbReference type="GO" id="GO:0005886">
    <property type="term" value="C:plasma membrane"/>
    <property type="evidence" value="ECO:0007669"/>
    <property type="project" value="TreeGrafter"/>
</dbReference>
<feature type="compositionally biased region" description="Polar residues" evidence="7">
    <location>
        <begin position="904"/>
        <end position="913"/>
    </location>
</feature>
<evidence type="ECO:0000256" key="1">
    <source>
        <dbReference type="ARBA" id="ARBA00004141"/>
    </source>
</evidence>
<feature type="transmembrane region" description="Helical" evidence="8">
    <location>
        <begin position="759"/>
        <end position="778"/>
    </location>
</feature>
<dbReference type="AlphaFoldDB" id="A0AAD9K0Z5"/>
<keyword evidence="3" id="KW-0813">Transport</keyword>
<feature type="transmembrane region" description="Helical" evidence="8">
    <location>
        <begin position="790"/>
        <end position="810"/>
    </location>
</feature>
<dbReference type="InterPro" id="IPR038377">
    <property type="entry name" value="Na/Glc_symporter_sf"/>
</dbReference>
<dbReference type="PROSITE" id="PS50283">
    <property type="entry name" value="NA_SOLUT_SYMP_3"/>
    <property type="match status" value="1"/>
</dbReference>
<keyword evidence="6 8" id="KW-0472">Membrane</keyword>
<feature type="transmembrane region" description="Helical" evidence="8">
    <location>
        <begin position="830"/>
        <end position="853"/>
    </location>
</feature>
<dbReference type="InterPro" id="IPR001734">
    <property type="entry name" value="Na/solute_symporter"/>
</dbReference>
<reference evidence="9" key="1">
    <citation type="journal article" date="2023" name="Mol. Biol. Evol.">
        <title>Third-Generation Sequencing Reveals the Adaptive Role of the Epigenome in Three Deep-Sea Polychaetes.</title>
        <authorList>
            <person name="Perez M."/>
            <person name="Aroh O."/>
            <person name="Sun Y."/>
            <person name="Lan Y."/>
            <person name="Juniper S.K."/>
            <person name="Young C.R."/>
            <person name="Angers B."/>
            <person name="Qian P.Y."/>
        </authorList>
    </citation>
    <scope>NUCLEOTIDE SEQUENCE</scope>
    <source>
        <strain evidence="9">R07B-5</strain>
    </source>
</reference>
<evidence type="ECO:0000256" key="4">
    <source>
        <dbReference type="ARBA" id="ARBA00022692"/>
    </source>
</evidence>
<sequence length="938" mass="102643">MKLEITGCDGIAILRTGNNDCSKYVQQSRQNNGTKKLTFNSLGQNLELWQGIVLMMAFGAFALFIAIIHRIVRTKIYYDAHLLDTFFDAGGDVNMGMIACFVVAKWTWTASFSWSTNTTVKYGLAVFQYGLAVFQYGLSVFQYGLSVFQYGLSVFQYGLSVFQYGLAGHFWCAAGAAIQLFLFAIVGCEIRIKAPGAKTFLQVIRARHGAITHLIVMTFALFANAVISSMVMAEGTTMLTSVTDGLTKEVATLVLAIVVGLFTVVGGIGGSIYVAYFSCAIMMSIVMVYFAEVFYNPLNHTDNKYGSANKIFDIVQCGRADKDNDDSSLMTFLSRGGMLEGIIIILSSFSSVFVDQSFWQGSIASKPAHGVAGLITGGLAWFAIPFCAAFAFGMHYWAMAIEDGQHTLPTDKLGGLLPVYVSQKMLGQTGDFIMFVFTLVCVVTTAAAQVLAVSSIIIYDIYQAYVAPFTAKPIPPDRQMSMRVQRAIRNEEYLEYDRRCVILKHVVVISISILLIPATLIILAIDIDVAWLFKFLGVMVGSCVIPIALSITWHRTTGAGVSVGCLGGFTAAVISWLVYASTYNEGLTKFRENTGRPEPFITGTAVALGFGGLLCIMVSLSCGGCDGDLQGTAVALSFELAVYQVSSCGVHLRTTSSSLKQSTSSSRVNRWAIKYAPDIGATHMQKGRPHFFTVRRTFRNAEVSAYLIGVLLAVGAVLMWPACMLLLQVFNKSEFSAWTLVILIMLSLQCVDPGDIDDVVVAVHGPCAWTLVILMMLSLQCVDHGDIDDVVVAVHGPCAWTLVILIMLSLQCVDHGDIDDVVVAVHGPCAWTLVMLVWGIVATAYLIIVPLVWEFVQTCRQAYYNRQWSKAEHTERFTGIYDEPLSDPPPESDYAHDEKPAFDSVSNKSSDIHSTIGRDSGIDESTKKERWKTFIHLD</sequence>
<feature type="transmembrane region" description="Helical" evidence="8">
    <location>
        <begin position="705"/>
        <end position="729"/>
    </location>
</feature>
<feature type="transmembrane region" description="Helical" evidence="8">
    <location>
        <begin position="48"/>
        <end position="68"/>
    </location>
</feature>
<feature type="transmembrane region" description="Helical" evidence="8">
    <location>
        <begin position="250"/>
        <end position="268"/>
    </location>
</feature>
<dbReference type="Pfam" id="PF00474">
    <property type="entry name" value="SSF"/>
    <property type="match status" value="1"/>
</dbReference>
<accession>A0AAD9K0Z5</accession>
<feature type="transmembrane region" description="Helical" evidence="8">
    <location>
        <begin position="164"/>
        <end position="188"/>
    </location>
</feature>
<keyword evidence="5 8" id="KW-1133">Transmembrane helix</keyword>
<evidence type="ECO:0000256" key="5">
    <source>
        <dbReference type="ARBA" id="ARBA00022989"/>
    </source>
</evidence>
<dbReference type="InterPro" id="IPR031155">
    <property type="entry name" value="DUR"/>
</dbReference>
<dbReference type="PANTHER" id="PTHR46154">
    <property type="match status" value="1"/>
</dbReference>
<feature type="transmembrane region" description="Helical" evidence="8">
    <location>
        <begin position="506"/>
        <end position="525"/>
    </location>
</feature>
<dbReference type="Gene3D" id="1.20.1730.10">
    <property type="entry name" value="Sodium/glucose cotransporter"/>
    <property type="match status" value="1"/>
</dbReference>
<feature type="transmembrane region" description="Helical" evidence="8">
    <location>
        <begin position="531"/>
        <end position="551"/>
    </location>
</feature>
<keyword evidence="4 8" id="KW-0812">Transmembrane</keyword>
<feature type="transmembrane region" description="Helical" evidence="8">
    <location>
        <begin position="371"/>
        <end position="398"/>
    </location>
</feature>
<feature type="transmembrane region" description="Helical" evidence="8">
    <location>
        <begin position="275"/>
        <end position="295"/>
    </location>
</feature>
<evidence type="ECO:0000256" key="6">
    <source>
        <dbReference type="ARBA" id="ARBA00023136"/>
    </source>
</evidence>
<evidence type="ECO:0000256" key="8">
    <source>
        <dbReference type="SAM" id="Phobius"/>
    </source>
</evidence>
<feature type="transmembrane region" description="Helical" evidence="8">
    <location>
        <begin position="599"/>
        <end position="620"/>
    </location>
</feature>
<keyword evidence="10" id="KW-1185">Reference proteome</keyword>
<dbReference type="Proteomes" id="UP001209878">
    <property type="component" value="Unassembled WGS sequence"/>
</dbReference>
<comment type="caution">
    <text evidence="9">The sequence shown here is derived from an EMBL/GenBank/DDBJ whole genome shotgun (WGS) entry which is preliminary data.</text>
</comment>
<evidence type="ECO:0000256" key="7">
    <source>
        <dbReference type="SAM" id="MobiDB-lite"/>
    </source>
</evidence>
<comment type="similarity">
    <text evidence="2">Belongs to the sodium:solute symporter (SSF) (TC 2.A.21) family.</text>
</comment>
<evidence type="ECO:0000313" key="10">
    <source>
        <dbReference type="Proteomes" id="UP001209878"/>
    </source>
</evidence>
<dbReference type="GO" id="GO:0015204">
    <property type="term" value="F:urea transmembrane transporter activity"/>
    <property type="evidence" value="ECO:0007669"/>
    <property type="project" value="InterPro"/>
</dbReference>
<evidence type="ECO:0000256" key="3">
    <source>
        <dbReference type="ARBA" id="ARBA00022448"/>
    </source>
</evidence>
<protein>
    <recommendedName>
        <fullName evidence="11">Urea-proton symporter DUR3</fullName>
    </recommendedName>
</protein>
<evidence type="ECO:0000313" key="9">
    <source>
        <dbReference type="EMBL" id="KAK2162964.1"/>
    </source>
</evidence>
<evidence type="ECO:0008006" key="11">
    <source>
        <dbReference type="Google" id="ProtNLM"/>
    </source>
</evidence>
<feature type="transmembrane region" description="Helical" evidence="8">
    <location>
        <begin position="209"/>
        <end position="230"/>
    </location>
</feature>
<feature type="transmembrane region" description="Helical" evidence="8">
    <location>
        <begin position="122"/>
        <end position="144"/>
    </location>
</feature>
<evidence type="ECO:0000256" key="2">
    <source>
        <dbReference type="ARBA" id="ARBA00006434"/>
    </source>
</evidence>
<dbReference type="PANTHER" id="PTHR46154:SF4">
    <property type="entry name" value="UREA ACTIVE TRANSPORTER"/>
    <property type="match status" value="1"/>
</dbReference>
<feature type="transmembrane region" description="Helical" evidence="8">
    <location>
        <begin position="432"/>
        <end position="459"/>
    </location>
</feature>